<evidence type="ECO:0000259" key="5">
    <source>
        <dbReference type="PROSITE" id="PS50238"/>
    </source>
</evidence>
<dbReference type="InterPro" id="IPR023578">
    <property type="entry name" value="Ras_GEF_dom_sf"/>
</dbReference>
<feature type="compositionally biased region" description="Polar residues" evidence="3">
    <location>
        <begin position="38"/>
        <end position="96"/>
    </location>
</feature>
<dbReference type="Gene3D" id="1.10.555.10">
    <property type="entry name" value="Rho GTPase activation protein"/>
    <property type="match status" value="1"/>
</dbReference>
<dbReference type="GO" id="GO:0005737">
    <property type="term" value="C:cytoplasm"/>
    <property type="evidence" value="ECO:0007669"/>
    <property type="project" value="TreeGrafter"/>
</dbReference>
<proteinExistence type="predicted"/>
<comment type="caution">
    <text evidence="6">The sequence shown here is derived from an EMBL/GenBank/DDBJ whole genome shotgun (WGS) entry which is preliminary data.</text>
</comment>
<dbReference type="InterPro" id="IPR050729">
    <property type="entry name" value="Rho-GAP"/>
</dbReference>
<dbReference type="Pfam" id="PF00620">
    <property type="entry name" value="RhoGAP"/>
    <property type="match status" value="1"/>
</dbReference>
<feature type="domain" description="N-terminal Ras-GEF" evidence="4">
    <location>
        <begin position="1141"/>
        <end position="1308"/>
    </location>
</feature>
<feature type="compositionally biased region" description="Low complexity" evidence="3">
    <location>
        <begin position="232"/>
        <end position="250"/>
    </location>
</feature>
<dbReference type="CDD" id="cd00159">
    <property type="entry name" value="RhoGAP"/>
    <property type="match status" value="1"/>
</dbReference>
<dbReference type="SMART" id="SM00324">
    <property type="entry name" value="RhoGAP"/>
    <property type="match status" value="1"/>
</dbReference>
<evidence type="ECO:0000256" key="3">
    <source>
        <dbReference type="SAM" id="MobiDB-lite"/>
    </source>
</evidence>
<dbReference type="Gene3D" id="1.10.840.10">
    <property type="entry name" value="Ras guanine-nucleotide exchange factors catalytic domain"/>
    <property type="match status" value="1"/>
</dbReference>
<keyword evidence="2" id="KW-0344">Guanine-nucleotide releasing factor</keyword>
<sequence>MKRGERGTSKRGEPSSSSSQRSVSPIGLSTILKPTKWFQRSNSSKSNLSPTVEGRTSLSKISNPTNPRPYNQETLTPSGSRSVLSLSMNRSTSQLAVSIPQSSGSVQSGPGSGDLRAASGKKWSKSVDDLSKFSPESPISPSSLFSARIGEYRSAIPQPSGSTLLTTAPTSTRAPSSAGPGTVAFPTNPLAEDEDSSSKKHGRSLSFGRLHPSNTQPTPSATVPVPVPRLPTKSTSSVKAAQAATATARSGHQMVTSLNPTGAHSRPSYERSPGSADKGTGGTAGANPGYNVRAFAFPFGITHKPSSSPPQIVLSSPLESGSNATLATTKASKRSSQMVIREGFLMRLDHPTQPEKGKAFKGVLTGNKLQLYKPSSDKAAELKELFPEGLVPHDIEEEDEPEAVSPGGAATNRAKRKYWGRARHPELQTIGEDKELQGTLDALVHEAVFGTTFDSRAEKETFAQTVLLCLPNVLPERYDFDEAFIRYLGSAFRTLGQDDHCSEATEEKKTKEREWIEWLVGTYVLLHGGLAGDVWDEWLETADLQLDSCVARAREAPGGLGASPYIGVFSPRPGEASTFESISTSSPQLGALAPPPGTAIPVNAITSETIAEFLVRPSKLGNTLDRDRLSRDVFLKVPSGTIAKALRVLNQVFLVQAVYGSSSTSDHVGLSPSRYFRLPRGTDPASLFCGSDNVPHWLTRLVMTQVLSPDMVGHELPASDTVGSIGVAAGHSIGVIPEGVKVSRTHTRAAVLCKWIRLGELARVNGDECTWRAIQAAVCSRAIARLERVFRRMSDEEREIVSVWARDDLSIQQDHRYTPWESDVRERIGREMERTRVKGGGSWCVKPFGNAWGMVQEMGEIWSKCTGGVLPLGDSDVEDVVGLVRYFRRHAEDEELVKSKHIADYNGLSFAIEPRRNRYYAPHFFRNKGTQSTHPLTPLLFPELMPTVNMLDRSHIIRGKKISNTAHGDGSGPVEMSQEHIQEVVTRTRAFQSGGQGQSKGKEVRLLGEDLGETTLTVFGGELVLKLVKEEKNAGEGVLSRSTTMLRNVSRPASLVEEDGLEELGASLSGILSPTSSGALSPGSTGFRLERKPSRSPSIRATPSSHLERKQSAIRSRRSSLPSISQRTSLVVTEASGEPPLRALVSSGSLEKLVDVLVSGLEEVGMQTSPADDNGETSLREGRTRGIRVDHAEYCRIFWGAFRSFVTPLVLFEMIRKRYQNPSNKKSFTPSNLVRFSYSNPDKAQEDDQYRFEVIQTLTNWIIEGGGGQDLLDDTDFYDGMHKFLFHSESAQLESLRELFKRVTRRPNLETAPVPSAGHSSTGFGSAVPSLDDIDPETLADNLDAIAAAALKPVTLTDLIVALDLLETQSVDKLGWYVISDLPSTGDDTSIQNIYTQLQEVDTSPLISEMGPENFVRNLPSSIRSVFRAHDIVRRWALMNVITPRLGAQVRKERIELFLRTIEVCRLRTADSPSSQDIRQPSIRTFTETALGAALCSPESRLFTKAWQEVGAGRGASIESLSSLLSVRRVEKIRSPRRMTADMGWLIECLLELSCLPDKSCEGGSGVELLNFDKRRYLFNLMSNVPNLQPLRKQQLRSNTHRADVDRMTNMQREVSDLYYEARVIKEEAHKENAHTTPHHAPPRKVVRPFYRLVAEQNEKNRRDKYARERLQKEIKNERLISERRDDNIAKAMLPKGGHGQRKKSRSMSGFFTMLRPISSAWSGDKFHDKMLKPRTLQELDFEPTGKPSIVLNVANAQVQDFVNHQRSFVMRLRTEDGALYYLQALDHHDAARWLAVLQETSSTYARRRLTYQAGKSDPAETGAPSFNATNKHPNPVYGVPLEELLEREYGSPPPTDAVPHIIKICIQEVESRGLTEPGIYRLVPSTTELAQLRDMFDSGTAFEGQLDPHTDIMAYTSALKAWFRSLPECIFTDALYNDFIAAAREPDGNTKAAQLHELVFSLPNANFQLLKVMFEHLDHVFECEPDNHMSADNLATCLAQSLIFPPGGTGGSIFPINLGEHHQVVKCLILQNNQVFQETVEEGEPEAQVEEDDVYNNIIEEQAVASDSEEELENIPITRASTTRLNMFDEDVFTTRTTQRVNETWSRN</sequence>
<dbReference type="SUPFAM" id="SSF50729">
    <property type="entry name" value="PH domain-like"/>
    <property type="match status" value="1"/>
</dbReference>
<dbReference type="EMBL" id="CAJMXA010004054">
    <property type="protein sequence ID" value="CAE6533206.1"/>
    <property type="molecule type" value="Genomic_DNA"/>
</dbReference>
<feature type="region of interest" description="Disordered" evidence="3">
    <location>
        <begin position="1"/>
        <end position="141"/>
    </location>
</feature>
<dbReference type="PANTHER" id="PTHR23176">
    <property type="entry name" value="RHO/RAC/CDC GTPASE-ACTIVATING PROTEIN"/>
    <property type="match status" value="1"/>
</dbReference>
<evidence type="ECO:0000256" key="1">
    <source>
        <dbReference type="ARBA" id="ARBA00022468"/>
    </source>
</evidence>
<evidence type="ECO:0000259" key="4">
    <source>
        <dbReference type="PROSITE" id="PS50212"/>
    </source>
</evidence>
<organism evidence="6 7">
    <name type="scientific">Rhizoctonia solani</name>
    <dbReference type="NCBI Taxonomy" id="456999"/>
    <lineage>
        <taxon>Eukaryota</taxon>
        <taxon>Fungi</taxon>
        <taxon>Dikarya</taxon>
        <taxon>Basidiomycota</taxon>
        <taxon>Agaricomycotina</taxon>
        <taxon>Agaricomycetes</taxon>
        <taxon>Cantharellales</taxon>
        <taxon>Ceratobasidiaceae</taxon>
        <taxon>Rhizoctonia</taxon>
    </lineage>
</organism>
<feature type="region of interest" description="Disordered" evidence="3">
    <location>
        <begin position="1068"/>
        <end position="1121"/>
    </location>
</feature>
<feature type="compositionally biased region" description="Polar residues" evidence="3">
    <location>
        <begin position="1070"/>
        <end position="1084"/>
    </location>
</feature>
<dbReference type="InterPro" id="IPR000651">
    <property type="entry name" value="Ras-like_Gua-exchang_fac_N"/>
</dbReference>
<protein>
    <submittedName>
        <fullName evidence="6">Uncharacterized protein</fullName>
    </submittedName>
</protein>
<feature type="compositionally biased region" description="Low complexity" evidence="3">
    <location>
        <begin position="15"/>
        <end position="24"/>
    </location>
</feature>
<feature type="compositionally biased region" description="Polar residues" evidence="3">
    <location>
        <begin position="1095"/>
        <end position="1105"/>
    </location>
</feature>
<evidence type="ECO:0000313" key="6">
    <source>
        <dbReference type="EMBL" id="CAE6533206.1"/>
    </source>
</evidence>
<dbReference type="GO" id="GO:0007264">
    <property type="term" value="P:small GTPase-mediated signal transduction"/>
    <property type="evidence" value="ECO:0007669"/>
    <property type="project" value="InterPro"/>
</dbReference>
<dbReference type="Gene3D" id="2.30.29.30">
    <property type="entry name" value="Pleckstrin-homology domain (PH domain)/Phosphotyrosine-binding domain (PTB)"/>
    <property type="match status" value="1"/>
</dbReference>
<dbReference type="GO" id="GO:0005096">
    <property type="term" value="F:GTPase activator activity"/>
    <property type="evidence" value="ECO:0007669"/>
    <property type="project" value="UniProtKB-KW"/>
</dbReference>
<feature type="compositionally biased region" description="Low complexity" evidence="3">
    <location>
        <begin position="215"/>
        <end position="224"/>
    </location>
</feature>
<dbReference type="Proteomes" id="UP000663853">
    <property type="component" value="Unassembled WGS sequence"/>
</dbReference>
<dbReference type="InterPro" id="IPR000198">
    <property type="entry name" value="RhoGAP_dom"/>
</dbReference>
<dbReference type="Gene3D" id="1.20.870.10">
    <property type="entry name" value="Son of sevenless (SoS) protein Chain: S domain 1"/>
    <property type="match status" value="1"/>
</dbReference>
<dbReference type="PROSITE" id="PS50238">
    <property type="entry name" value="RHOGAP"/>
    <property type="match status" value="1"/>
</dbReference>
<evidence type="ECO:0000256" key="2">
    <source>
        <dbReference type="PROSITE-ProRule" id="PRU00135"/>
    </source>
</evidence>
<feature type="compositionally biased region" description="Polar residues" evidence="3">
    <location>
        <begin position="253"/>
        <end position="262"/>
    </location>
</feature>
<reference evidence="6" key="1">
    <citation type="submission" date="2021-01" db="EMBL/GenBank/DDBJ databases">
        <authorList>
            <person name="Kaushik A."/>
        </authorList>
    </citation>
    <scope>NUCLEOTIDE SEQUENCE</scope>
    <source>
        <strain evidence="6">AG6-10EEA</strain>
    </source>
</reference>
<dbReference type="PANTHER" id="PTHR23176:SF129">
    <property type="entry name" value="RHO GTPASE ACTIVATING PROTEIN AT 16F, ISOFORM E-RELATED"/>
    <property type="match status" value="1"/>
</dbReference>
<dbReference type="InterPro" id="IPR008936">
    <property type="entry name" value="Rho_GTPase_activation_prot"/>
</dbReference>
<name>A0A8H3DN64_9AGAM</name>
<evidence type="ECO:0000313" key="7">
    <source>
        <dbReference type="Proteomes" id="UP000663853"/>
    </source>
</evidence>
<dbReference type="GO" id="GO:0005085">
    <property type="term" value="F:guanyl-nucleotide exchange factor activity"/>
    <property type="evidence" value="ECO:0007669"/>
    <property type="project" value="UniProtKB-KW"/>
</dbReference>
<dbReference type="PROSITE" id="PS50212">
    <property type="entry name" value="RASGEF_NTER"/>
    <property type="match status" value="1"/>
</dbReference>
<feature type="compositionally biased region" description="Basic and acidic residues" evidence="3">
    <location>
        <begin position="1"/>
        <end position="13"/>
    </location>
</feature>
<feature type="compositionally biased region" description="Low complexity" evidence="3">
    <location>
        <begin position="97"/>
        <end position="109"/>
    </location>
</feature>
<dbReference type="SUPFAM" id="SSF48350">
    <property type="entry name" value="GTPase activation domain, GAP"/>
    <property type="match status" value="1"/>
</dbReference>
<dbReference type="SUPFAM" id="SSF48366">
    <property type="entry name" value="Ras GEF"/>
    <property type="match status" value="1"/>
</dbReference>
<accession>A0A8H3DN64</accession>
<feature type="domain" description="Rho-GAP" evidence="5">
    <location>
        <begin position="1840"/>
        <end position="2037"/>
    </location>
</feature>
<feature type="compositionally biased region" description="Low complexity" evidence="3">
    <location>
        <begin position="159"/>
        <end position="180"/>
    </location>
</feature>
<dbReference type="InterPro" id="IPR011993">
    <property type="entry name" value="PH-like_dom_sf"/>
</dbReference>
<gene>
    <name evidence="6" type="ORF">RDB_LOCUS172103</name>
</gene>
<dbReference type="InterPro" id="IPR036964">
    <property type="entry name" value="RASGEF_cat_dom_sf"/>
</dbReference>
<feature type="region of interest" description="Disordered" evidence="3">
    <location>
        <begin position="155"/>
        <end position="287"/>
    </location>
</feature>
<keyword evidence="1" id="KW-0343">GTPase activation</keyword>